<reference evidence="12 13" key="1">
    <citation type="submission" date="2019-02" db="EMBL/GenBank/DDBJ databases">
        <title>Deep-cultivation of Planctomycetes and their phenomic and genomic characterization uncovers novel biology.</title>
        <authorList>
            <person name="Wiegand S."/>
            <person name="Jogler M."/>
            <person name="Boedeker C."/>
            <person name="Pinto D."/>
            <person name="Vollmers J."/>
            <person name="Rivas-Marin E."/>
            <person name="Kohn T."/>
            <person name="Peeters S.H."/>
            <person name="Heuer A."/>
            <person name="Rast P."/>
            <person name="Oberbeckmann S."/>
            <person name="Bunk B."/>
            <person name="Jeske O."/>
            <person name="Meyerdierks A."/>
            <person name="Storesund J.E."/>
            <person name="Kallscheuer N."/>
            <person name="Luecker S."/>
            <person name="Lage O.M."/>
            <person name="Pohl T."/>
            <person name="Merkel B.J."/>
            <person name="Hornburger P."/>
            <person name="Mueller R.-W."/>
            <person name="Bruemmer F."/>
            <person name="Labrenz M."/>
            <person name="Spormann A.M."/>
            <person name="Op den Camp H."/>
            <person name="Overmann J."/>
            <person name="Amann R."/>
            <person name="Jetten M.S.M."/>
            <person name="Mascher T."/>
            <person name="Medema M.H."/>
            <person name="Devos D.P."/>
            <person name="Kaster A.-K."/>
            <person name="Ovreas L."/>
            <person name="Rohde M."/>
            <person name="Galperin M.Y."/>
            <person name="Jogler C."/>
        </authorList>
    </citation>
    <scope>NUCLEOTIDE SEQUENCE [LARGE SCALE GENOMIC DNA]</scope>
    <source>
        <strain evidence="12 13">Mal48</strain>
    </source>
</reference>
<name>A0A517QM26_9PLAN</name>
<dbReference type="KEGG" id="tpol:Mal48_18540"/>
<dbReference type="OrthoDB" id="9761456at2"/>
<feature type="binding site" evidence="6">
    <location>
        <position position="375"/>
    </location>
    <ligand>
        <name>Mg(2+)</name>
        <dbReference type="ChEBI" id="CHEBI:18420"/>
    </ligand>
</feature>
<dbReference type="HAMAP" id="MF_00347">
    <property type="entry name" value="Polyphosphate_kinase"/>
    <property type="match status" value="1"/>
</dbReference>
<dbReference type="NCBIfam" id="NF003918">
    <property type="entry name" value="PRK05443.1-2"/>
    <property type="match status" value="1"/>
</dbReference>
<keyword evidence="13" id="KW-1185">Reference proteome</keyword>
<dbReference type="GO" id="GO:0046872">
    <property type="term" value="F:metal ion binding"/>
    <property type="evidence" value="ECO:0007669"/>
    <property type="project" value="UniProtKB-KW"/>
</dbReference>
<feature type="domain" description="Polyphosphate kinase middle" evidence="8">
    <location>
        <begin position="121"/>
        <end position="304"/>
    </location>
</feature>
<dbReference type="InterPro" id="IPR025200">
    <property type="entry name" value="PPK_C_dom2"/>
</dbReference>
<evidence type="ECO:0000256" key="1">
    <source>
        <dbReference type="ARBA" id="ARBA00022553"/>
    </source>
</evidence>
<comment type="similarity">
    <text evidence="6 7">Belongs to the polyphosphate kinase 1 (PPK1) family.</text>
</comment>
<evidence type="ECO:0000256" key="5">
    <source>
        <dbReference type="ARBA" id="ARBA00022840"/>
    </source>
</evidence>
<evidence type="ECO:0000256" key="6">
    <source>
        <dbReference type="HAMAP-Rule" id="MF_00347"/>
    </source>
</evidence>
<dbReference type="Gene3D" id="3.30.1840.10">
    <property type="entry name" value="Polyphosphate kinase middle domain"/>
    <property type="match status" value="1"/>
</dbReference>
<dbReference type="PANTHER" id="PTHR30218">
    <property type="entry name" value="POLYPHOSPHATE KINASE"/>
    <property type="match status" value="1"/>
</dbReference>
<evidence type="ECO:0000259" key="11">
    <source>
        <dbReference type="Pfam" id="PF17941"/>
    </source>
</evidence>
<dbReference type="GO" id="GO:0005524">
    <property type="term" value="F:ATP binding"/>
    <property type="evidence" value="ECO:0007669"/>
    <property type="project" value="UniProtKB-KW"/>
</dbReference>
<proteinExistence type="inferred from homology"/>
<keyword evidence="1 6" id="KW-0597">Phosphoprotein</keyword>
<dbReference type="EC" id="2.7.4.1" evidence="6 7"/>
<feature type="domain" description="Polyphosphate kinase C-terminal" evidence="11">
    <location>
        <begin position="332"/>
        <end position="496"/>
    </location>
</feature>
<keyword evidence="2 6" id="KW-0808">Transferase</keyword>
<accession>A0A517QM26</accession>
<comment type="catalytic activity">
    <reaction evidence="6 7">
        <text>[phosphate](n) + ATP = [phosphate](n+1) + ADP</text>
        <dbReference type="Rhea" id="RHEA:19573"/>
        <dbReference type="Rhea" id="RHEA-COMP:9859"/>
        <dbReference type="Rhea" id="RHEA-COMP:14280"/>
        <dbReference type="ChEBI" id="CHEBI:16838"/>
        <dbReference type="ChEBI" id="CHEBI:30616"/>
        <dbReference type="ChEBI" id="CHEBI:456216"/>
        <dbReference type="EC" id="2.7.4.1"/>
    </reaction>
</comment>
<dbReference type="InterPro" id="IPR025198">
    <property type="entry name" value="PPK_N_dom"/>
</dbReference>
<dbReference type="AlphaFoldDB" id="A0A517QM26"/>
<evidence type="ECO:0000256" key="4">
    <source>
        <dbReference type="ARBA" id="ARBA00022777"/>
    </source>
</evidence>
<evidence type="ECO:0000259" key="9">
    <source>
        <dbReference type="Pfam" id="PF13089"/>
    </source>
</evidence>
<evidence type="ECO:0000313" key="13">
    <source>
        <dbReference type="Proteomes" id="UP000315724"/>
    </source>
</evidence>
<keyword evidence="5 6" id="KW-0067">ATP-binding</keyword>
<comment type="PTM">
    <text evidence="6 7">An intermediate of this reaction is the autophosphorylated ppk in which a phosphate is covalently linked to a histidine residue through a N-P bond.</text>
</comment>
<evidence type="ECO:0000256" key="2">
    <source>
        <dbReference type="ARBA" id="ARBA00022679"/>
    </source>
</evidence>
<evidence type="ECO:0000256" key="7">
    <source>
        <dbReference type="RuleBase" id="RU003800"/>
    </source>
</evidence>
<dbReference type="Pfam" id="PF13090">
    <property type="entry name" value="PP_kinase_C"/>
    <property type="match status" value="1"/>
</dbReference>
<sequence length="702" mass="79097">MSETTYFDRELSWLEFNQRVLNEALDEDVPLLERLKFLAITSSNLDEFFRVRIGALTHLIESDAATISPSGMTPSEQMRAVCERVNKMVDDQYKCYLNELAPQLSAQGIRQLQADELNSAQKMMLKQLFQSEILSVLTPMAVGNGNPFPLLANQIVNACVRLAPRKDSPENVPPLPRYAVIPFGRTLSRFYSLPSESGFAYMHLEDILSLFIHEFFPGEEVEECHAFRLTRNAEVEVEELTPQGLAVNMAEVIVARTEADCLRLEIDDAASDDLIHFLQQEVHVSPEQIYRLPGPVDLGAFMELAGRRGFEHLKYDAWPAVRSPDVSAEELMFDTIAEKDVLLFHPYESFEPVVRLIEEAADDPDVIAIKQTLYRISSRSSIIRALKRAVDNGKHVTVLLELKARFDEERNLKQARELESIGAQVIHGVKGLKTHAKVCIIVRREPGGIQRYVHFGTGNYNESTAKLYSDVSILTCDEDLGADAVAFFNTIAGDSQPPQNYRKLESAPLKLRTTLIEHIAAEAKRAENGQEAKIMVKLNALTDTALIDALYKASQAGVEIFLNIRGICCLKPGVPGLSENIHVVSIVDRFLEHARILYLHQGGDPQLYISSADWMARNLDQRKELLVPVEDPKCRRQLIHIFNVFDQDNVKASVLQPDGSYIKTAIGDAEPFRAQEVLYQESKNASNRIAKKQRTMFEPHHF</sequence>
<feature type="domain" description="Polyphosphate kinase C-terminal" evidence="10">
    <location>
        <begin position="506"/>
        <end position="675"/>
    </location>
</feature>
<dbReference type="Pfam" id="PF17941">
    <property type="entry name" value="PP_kinase_C_1"/>
    <property type="match status" value="1"/>
</dbReference>
<dbReference type="GO" id="GO:0008976">
    <property type="term" value="F:polyphosphate kinase activity"/>
    <property type="evidence" value="ECO:0007669"/>
    <property type="project" value="UniProtKB-UniRule"/>
</dbReference>
<evidence type="ECO:0000259" key="8">
    <source>
        <dbReference type="Pfam" id="PF02503"/>
    </source>
</evidence>
<feature type="binding site" evidence="6">
    <location>
        <position position="468"/>
    </location>
    <ligand>
        <name>ATP</name>
        <dbReference type="ChEBI" id="CHEBI:30616"/>
    </ligand>
</feature>
<dbReference type="SUPFAM" id="SSF143724">
    <property type="entry name" value="PHP14-like"/>
    <property type="match status" value="1"/>
</dbReference>
<dbReference type="Pfam" id="PF02503">
    <property type="entry name" value="PP_kinase"/>
    <property type="match status" value="1"/>
</dbReference>
<dbReference type="Proteomes" id="UP000315724">
    <property type="component" value="Chromosome"/>
</dbReference>
<keyword evidence="4 6" id="KW-0418">Kinase</keyword>
<evidence type="ECO:0000256" key="3">
    <source>
        <dbReference type="ARBA" id="ARBA00022741"/>
    </source>
</evidence>
<dbReference type="Pfam" id="PF13089">
    <property type="entry name" value="PP_kinase_N"/>
    <property type="match status" value="1"/>
</dbReference>
<dbReference type="SUPFAM" id="SSF140356">
    <property type="entry name" value="PPK N-terminal domain-like"/>
    <property type="match status" value="1"/>
</dbReference>
<keyword evidence="6" id="KW-0479">Metal-binding</keyword>
<dbReference type="InterPro" id="IPR024953">
    <property type="entry name" value="PP_kinase_middle"/>
</dbReference>
<protein>
    <recommendedName>
        <fullName evidence="6 7">Polyphosphate kinase</fullName>
        <ecNumber evidence="6 7">2.7.4.1</ecNumber>
    </recommendedName>
    <alternativeName>
        <fullName evidence="6">ATP-polyphosphate phosphotransferase</fullName>
    </alternativeName>
    <alternativeName>
        <fullName evidence="6">Polyphosphoric acid kinase</fullName>
    </alternativeName>
</protein>
<dbReference type="NCBIfam" id="NF003917">
    <property type="entry name" value="PRK05443.1-1"/>
    <property type="match status" value="1"/>
</dbReference>
<dbReference type="EMBL" id="CP036267">
    <property type="protein sequence ID" value="QDT32607.1"/>
    <property type="molecule type" value="Genomic_DNA"/>
</dbReference>
<dbReference type="Gene3D" id="1.20.58.310">
    <property type="entry name" value="Polyphosphate kinase N-terminal domain"/>
    <property type="match status" value="1"/>
</dbReference>
<dbReference type="NCBIfam" id="NF003921">
    <property type="entry name" value="PRK05443.2-2"/>
    <property type="match status" value="1"/>
</dbReference>
<dbReference type="GO" id="GO:0006799">
    <property type="term" value="P:polyphosphate biosynthetic process"/>
    <property type="evidence" value="ECO:0007669"/>
    <property type="project" value="UniProtKB-UniRule"/>
</dbReference>
<dbReference type="GO" id="GO:0009358">
    <property type="term" value="C:polyphosphate kinase complex"/>
    <property type="evidence" value="ECO:0007669"/>
    <property type="project" value="InterPro"/>
</dbReference>
<dbReference type="InterPro" id="IPR041108">
    <property type="entry name" value="PP_kinase_C_1"/>
</dbReference>
<keyword evidence="6" id="KW-0460">Magnesium</keyword>
<evidence type="ECO:0000313" key="12">
    <source>
        <dbReference type="EMBL" id="QDT32607.1"/>
    </source>
</evidence>
<keyword evidence="3 6" id="KW-0547">Nucleotide-binding</keyword>
<dbReference type="Gene3D" id="3.30.870.10">
    <property type="entry name" value="Endonuclease Chain A"/>
    <property type="match status" value="2"/>
</dbReference>
<dbReference type="CDD" id="cd09168">
    <property type="entry name" value="PLDc_PaPPK1_C2_like"/>
    <property type="match status" value="1"/>
</dbReference>
<feature type="binding site" evidence="6">
    <location>
        <position position="565"/>
    </location>
    <ligand>
        <name>ATP</name>
        <dbReference type="ChEBI" id="CHEBI:30616"/>
    </ligand>
</feature>
<dbReference type="SUPFAM" id="SSF56024">
    <property type="entry name" value="Phospholipase D/nuclease"/>
    <property type="match status" value="2"/>
</dbReference>
<feature type="domain" description="Polyphosphate kinase N-terminal" evidence="9">
    <location>
        <begin position="6"/>
        <end position="110"/>
    </location>
</feature>
<feature type="binding site" evidence="6">
    <location>
        <position position="44"/>
    </location>
    <ligand>
        <name>ATP</name>
        <dbReference type="ChEBI" id="CHEBI:30616"/>
    </ligand>
</feature>
<dbReference type="RefSeq" id="WP_145197989.1">
    <property type="nucleotide sequence ID" value="NZ_CP036267.1"/>
</dbReference>
<dbReference type="PIRSF" id="PIRSF015589">
    <property type="entry name" value="PP_kinase"/>
    <property type="match status" value="1"/>
</dbReference>
<comment type="cofactor">
    <cofactor evidence="6">
        <name>Mg(2+)</name>
        <dbReference type="ChEBI" id="CHEBI:18420"/>
    </cofactor>
</comment>
<evidence type="ECO:0000259" key="10">
    <source>
        <dbReference type="Pfam" id="PF13090"/>
    </source>
</evidence>
<comment type="function">
    <text evidence="6 7">Catalyzes the reversible transfer of the terminal phosphate of ATP to form a long-chain polyphosphate (polyP).</text>
</comment>
<dbReference type="NCBIfam" id="TIGR03705">
    <property type="entry name" value="poly_P_kin"/>
    <property type="match status" value="1"/>
</dbReference>
<dbReference type="InterPro" id="IPR003414">
    <property type="entry name" value="PP_kinase"/>
</dbReference>
<feature type="binding site" evidence="6">
    <location>
        <position position="405"/>
    </location>
    <ligand>
        <name>Mg(2+)</name>
        <dbReference type="ChEBI" id="CHEBI:18420"/>
    </ligand>
</feature>
<dbReference type="InterPro" id="IPR036832">
    <property type="entry name" value="PPK_N_dom_sf"/>
</dbReference>
<feature type="binding site" evidence="6">
    <location>
        <position position="593"/>
    </location>
    <ligand>
        <name>ATP</name>
        <dbReference type="ChEBI" id="CHEBI:30616"/>
    </ligand>
</feature>
<feature type="active site" description="Phosphohistidine intermediate" evidence="6">
    <location>
        <position position="435"/>
    </location>
</feature>
<organism evidence="12 13">
    <name type="scientific">Thalassoglobus polymorphus</name>
    <dbReference type="NCBI Taxonomy" id="2527994"/>
    <lineage>
        <taxon>Bacteria</taxon>
        <taxon>Pseudomonadati</taxon>
        <taxon>Planctomycetota</taxon>
        <taxon>Planctomycetia</taxon>
        <taxon>Planctomycetales</taxon>
        <taxon>Planctomycetaceae</taxon>
        <taxon>Thalassoglobus</taxon>
    </lineage>
</organism>
<gene>
    <name evidence="6 12" type="primary">ppk</name>
    <name evidence="12" type="ORF">Mal48_18540</name>
</gene>
<dbReference type="PANTHER" id="PTHR30218:SF0">
    <property type="entry name" value="POLYPHOSPHATE KINASE"/>
    <property type="match status" value="1"/>
</dbReference>
<dbReference type="InterPro" id="IPR036830">
    <property type="entry name" value="PP_kinase_middle_dom_sf"/>
</dbReference>